<keyword evidence="4" id="KW-1185">Reference proteome</keyword>
<feature type="domain" description="CNP1-like uncharacterised" evidence="2">
    <location>
        <begin position="83"/>
        <end position="196"/>
    </location>
</feature>
<protein>
    <recommendedName>
        <fullName evidence="2">CNP1-like uncharacterized domain-containing protein</fullName>
    </recommendedName>
</protein>
<dbReference type="Proteomes" id="UP001195660">
    <property type="component" value="Unassembled WGS sequence"/>
</dbReference>
<keyword evidence="1" id="KW-0732">Signal</keyword>
<accession>A0ABS2CBM1</accession>
<reference evidence="3 4" key="1">
    <citation type="submission" date="2019-11" db="EMBL/GenBank/DDBJ databases">
        <title>Novel Deefgea species.</title>
        <authorList>
            <person name="Han J.-H."/>
        </authorList>
    </citation>
    <scope>NUCLEOTIDE SEQUENCE [LARGE SCALE GENOMIC DNA]</scope>
    <source>
        <strain evidence="3 4">LMG 24817</strain>
    </source>
</reference>
<sequence>MVKSYLFTESSIEPLGNACYDVPTLTGWKTLMRSLLLLTALLATFSQAAEYDAHTPEGMESDGGGIKDIFSRVNAALPIPPEQEQEIQFPNLSSLQEWAPIQFYQEIKSNTYRIALDSLSLGKDQIVRYVVAISPKSGGLQNIIFEGIDCKTNQYRTYGWGTPQKEWSKNSKVNWRLIQKNQHNAWQGSLADSFCKMDEPWPIETIRKDFKVDKQSGDCPACRNK</sequence>
<dbReference type="InterPro" id="IPR014861">
    <property type="entry name" value="CNP1-like_dom"/>
</dbReference>
<evidence type="ECO:0000259" key="2">
    <source>
        <dbReference type="Pfam" id="PF08750"/>
    </source>
</evidence>
<feature type="signal peptide" evidence="1">
    <location>
        <begin position="1"/>
        <end position="48"/>
    </location>
</feature>
<dbReference type="EMBL" id="WOFE01000003">
    <property type="protein sequence ID" value="MBM5571543.1"/>
    <property type="molecule type" value="Genomic_DNA"/>
</dbReference>
<name>A0ABS2CBM1_9NEIS</name>
<evidence type="ECO:0000313" key="3">
    <source>
        <dbReference type="EMBL" id="MBM5571543.1"/>
    </source>
</evidence>
<comment type="caution">
    <text evidence="3">The sequence shown here is derived from an EMBL/GenBank/DDBJ whole genome shotgun (WGS) entry which is preliminary data.</text>
</comment>
<evidence type="ECO:0000313" key="4">
    <source>
        <dbReference type="Proteomes" id="UP001195660"/>
    </source>
</evidence>
<gene>
    <name evidence="3" type="ORF">GM173_08110</name>
</gene>
<proteinExistence type="predicted"/>
<dbReference type="Pfam" id="PF08750">
    <property type="entry name" value="CNP1"/>
    <property type="match status" value="1"/>
</dbReference>
<organism evidence="3 4">
    <name type="scientific">Deefgea chitinilytica</name>
    <dbReference type="NCBI Taxonomy" id="570276"/>
    <lineage>
        <taxon>Bacteria</taxon>
        <taxon>Pseudomonadati</taxon>
        <taxon>Pseudomonadota</taxon>
        <taxon>Betaproteobacteria</taxon>
        <taxon>Neisseriales</taxon>
        <taxon>Chitinibacteraceae</taxon>
        <taxon>Deefgea</taxon>
    </lineage>
</organism>
<evidence type="ECO:0000256" key="1">
    <source>
        <dbReference type="SAM" id="SignalP"/>
    </source>
</evidence>
<feature type="chain" id="PRO_5045402034" description="CNP1-like uncharacterized domain-containing protein" evidence="1">
    <location>
        <begin position="49"/>
        <end position="225"/>
    </location>
</feature>